<sequence>MNKEYIDVLKQERQVLLDRFDPDSEGTGHFNTAVSVLTARIQELETPTKLKEGSVWVMVEAIQSYRMRYMVEAPATNPEYAMDDVTCEDAKEFSQLALPEVITSHRVLTEEEALALCDIDNDYTSDWTKEQKIKSFFTKDGEGRNF</sequence>
<evidence type="ECO:0000313" key="3">
    <source>
        <dbReference type="EMBL" id="CAB4198029.1"/>
    </source>
</evidence>
<dbReference type="EMBL" id="LR797019">
    <property type="protein sequence ID" value="CAB4181885.1"/>
    <property type="molecule type" value="Genomic_DNA"/>
</dbReference>
<dbReference type="EMBL" id="LR798454">
    <property type="protein sequence ID" value="CAB5238233.1"/>
    <property type="molecule type" value="Genomic_DNA"/>
</dbReference>
<evidence type="ECO:0000313" key="2">
    <source>
        <dbReference type="EMBL" id="CAB4181885.1"/>
    </source>
</evidence>
<organism evidence="2">
    <name type="scientific">uncultured Caudovirales phage</name>
    <dbReference type="NCBI Taxonomy" id="2100421"/>
    <lineage>
        <taxon>Viruses</taxon>
        <taxon>Duplodnaviria</taxon>
        <taxon>Heunggongvirae</taxon>
        <taxon>Uroviricota</taxon>
        <taxon>Caudoviricetes</taxon>
        <taxon>Peduoviridae</taxon>
        <taxon>Maltschvirus</taxon>
        <taxon>Maltschvirus maltsch</taxon>
    </lineage>
</organism>
<protein>
    <submittedName>
        <fullName evidence="2">Uncharacterized protein</fullName>
    </submittedName>
</protein>
<dbReference type="EMBL" id="LR797375">
    <property type="protein sequence ID" value="CAB4211305.1"/>
    <property type="molecule type" value="Genomic_DNA"/>
</dbReference>
<evidence type="ECO:0000313" key="4">
    <source>
        <dbReference type="EMBL" id="CAB4211305.1"/>
    </source>
</evidence>
<accession>A0A6J5QM05</accession>
<name>A0A6J5QM05_9CAUD</name>
<evidence type="ECO:0000313" key="5">
    <source>
        <dbReference type="EMBL" id="CAB5238233.1"/>
    </source>
</evidence>
<reference evidence="2" key="1">
    <citation type="submission" date="2020-05" db="EMBL/GenBank/DDBJ databases">
        <authorList>
            <person name="Chiriac C."/>
            <person name="Salcher M."/>
            <person name="Ghai R."/>
            <person name="Kavagutti S V."/>
        </authorList>
    </citation>
    <scope>NUCLEOTIDE SEQUENCE</scope>
</reference>
<proteinExistence type="predicted"/>
<evidence type="ECO:0000313" key="1">
    <source>
        <dbReference type="EMBL" id="CAB4171024.1"/>
    </source>
</evidence>
<dbReference type="EMBL" id="LR797272">
    <property type="protein sequence ID" value="CAB4198029.1"/>
    <property type="molecule type" value="Genomic_DNA"/>
</dbReference>
<gene>
    <name evidence="2" type="ORF">UFOVP1066_71</name>
    <name evidence="3" type="ORF">UFOVP1315_44</name>
    <name evidence="4" type="ORF">UFOVP1421_5</name>
    <name evidence="5" type="ORF">UFOVP1525_15</name>
    <name evidence="1" type="ORF">UFOVP909_200</name>
</gene>
<dbReference type="EMBL" id="LR796861">
    <property type="protein sequence ID" value="CAB4171024.1"/>
    <property type="molecule type" value="Genomic_DNA"/>
</dbReference>